<dbReference type="Proteomes" id="UP000499080">
    <property type="component" value="Unassembled WGS sequence"/>
</dbReference>
<dbReference type="AlphaFoldDB" id="A0A4Y2K765"/>
<accession>A0A4Y2K765</accession>
<name>A0A4Y2K765_ARAVE</name>
<sequence>MEPATCNSMLHGMVSYLTPLGTFMQTTNRIESCYVSIQSVVFGAGRSIKDLLCTWAWYILTSNPNDRSLTEPKETHSEEILHTSLFRHRTQHSEAHSSMSDRSRPEGNSIRGIDNCV</sequence>
<reference evidence="2 3" key="1">
    <citation type="journal article" date="2019" name="Sci. Rep.">
        <title>Orb-weaving spider Araneus ventricosus genome elucidates the spidroin gene catalogue.</title>
        <authorList>
            <person name="Kono N."/>
            <person name="Nakamura H."/>
            <person name="Ohtoshi R."/>
            <person name="Moran D.A.P."/>
            <person name="Shinohara A."/>
            <person name="Yoshida Y."/>
            <person name="Fujiwara M."/>
            <person name="Mori M."/>
            <person name="Tomita M."/>
            <person name="Arakawa K."/>
        </authorList>
    </citation>
    <scope>NUCLEOTIDE SEQUENCE [LARGE SCALE GENOMIC DNA]</scope>
</reference>
<proteinExistence type="predicted"/>
<feature type="compositionally biased region" description="Basic and acidic residues" evidence="1">
    <location>
        <begin position="91"/>
        <end position="105"/>
    </location>
</feature>
<keyword evidence="3" id="KW-1185">Reference proteome</keyword>
<feature type="region of interest" description="Disordered" evidence="1">
    <location>
        <begin position="83"/>
        <end position="117"/>
    </location>
</feature>
<organism evidence="2 3">
    <name type="scientific">Araneus ventricosus</name>
    <name type="common">Orbweaver spider</name>
    <name type="synonym">Epeira ventricosa</name>
    <dbReference type="NCBI Taxonomy" id="182803"/>
    <lineage>
        <taxon>Eukaryota</taxon>
        <taxon>Metazoa</taxon>
        <taxon>Ecdysozoa</taxon>
        <taxon>Arthropoda</taxon>
        <taxon>Chelicerata</taxon>
        <taxon>Arachnida</taxon>
        <taxon>Araneae</taxon>
        <taxon>Araneomorphae</taxon>
        <taxon>Entelegynae</taxon>
        <taxon>Araneoidea</taxon>
        <taxon>Araneidae</taxon>
        <taxon>Araneus</taxon>
    </lineage>
</organism>
<gene>
    <name evidence="2" type="ORF">AVEN_101210_1</name>
</gene>
<evidence type="ECO:0000313" key="2">
    <source>
        <dbReference type="EMBL" id="GBM97799.1"/>
    </source>
</evidence>
<dbReference type="EMBL" id="BGPR01004268">
    <property type="protein sequence ID" value="GBM97799.1"/>
    <property type="molecule type" value="Genomic_DNA"/>
</dbReference>
<evidence type="ECO:0000313" key="3">
    <source>
        <dbReference type="Proteomes" id="UP000499080"/>
    </source>
</evidence>
<protein>
    <submittedName>
        <fullName evidence="2">Uncharacterized protein</fullName>
    </submittedName>
</protein>
<comment type="caution">
    <text evidence="2">The sequence shown here is derived from an EMBL/GenBank/DDBJ whole genome shotgun (WGS) entry which is preliminary data.</text>
</comment>
<evidence type="ECO:0000256" key="1">
    <source>
        <dbReference type="SAM" id="MobiDB-lite"/>
    </source>
</evidence>